<comment type="caution">
    <text evidence="1">The sequence shown here is derived from an EMBL/GenBank/DDBJ whole genome shotgun (WGS) entry which is preliminary data.</text>
</comment>
<gene>
    <name evidence="1" type="ORF">DERF_004351</name>
</gene>
<keyword evidence="2" id="KW-1185">Reference proteome</keyword>
<dbReference type="EMBL" id="ASGP02000002">
    <property type="protein sequence ID" value="KAH9520654.1"/>
    <property type="molecule type" value="Genomic_DNA"/>
</dbReference>
<dbReference type="Proteomes" id="UP000790347">
    <property type="component" value="Unassembled WGS sequence"/>
</dbReference>
<sequence length="181" mass="20680">MIEVGIYNRQTTQTKQEKKAIFVIVNDDYYTNIFDDDESMGVYSDLARSFARLDCQSILFSIPSNCCFRCNRAFSRDSARSIDQSCSDCFIDDDDDCSLSTRFADRSPFDFISSKTSNNFKCSICLIMDQPRKCPTPKPMTAANESINAKLSLLFNTVFGLWKYARIRPVFAFIKGISYLN</sequence>
<reference evidence="1" key="1">
    <citation type="submission" date="2013-05" db="EMBL/GenBank/DDBJ databases">
        <authorList>
            <person name="Yim A.K.Y."/>
            <person name="Chan T.F."/>
            <person name="Ji K.M."/>
            <person name="Liu X.Y."/>
            <person name="Zhou J.W."/>
            <person name="Li R.Q."/>
            <person name="Yang K.Y."/>
            <person name="Li J."/>
            <person name="Li M."/>
            <person name="Law P.T.W."/>
            <person name="Wu Y.L."/>
            <person name="Cai Z.L."/>
            <person name="Qin H."/>
            <person name="Bao Y."/>
            <person name="Leung R.K.K."/>
            <person name="Ng P.K.S."/>
            <person name="Zou J."/>
            <person name="Zhong X.J."/>
            <person name="Ran P.X."/>
            <person name="Zhong N.S."/>
            <person name="Liu Z.G."/>
            <person name="Tsui S.K.W."/>
        </authorList>
    </citation>
    <scope>NUCLEOTIDE SEQUENCE</scope>
    <source>
        <strain evidence="1">Derf</strain>
        <tissue evidence="1">Whole organism</tissue>
    </source>
</reference>
<organism evidence="1 2">
    <name type="scientific">Dermatophagoides farinae</name>
    <name type="common">American house dust mite</name>
    <dbReference type="NCBI Taxonomy" id="6954"/>
    <lineage>
        <taxon>Eukaryota</taxon>
        <taxon>Metazoa</taxon>
        <taxon>Ecdysozoa</taxon>
        <taxon>Arthropoda</taxon>
        <taxon>Chelicerata</taxon>
        <taxon>Arachnida</taxon>
        <taxon>Acari</taxon>
        <taxon>Acariformes</taxon>
        <taxon>Sarcoptiformes</taxon>
        <taxon>Astigmata</taxon>
        <taxon>Psoroptidia</taxon>
        <taxon>Analgoidea</taxon>
        <taxon>Pyroglyphidae</taxon>
        <taxon>Dermatophagoidinae</taxon>
        <taxon>Dermatophagoides</taxon>
    </lineage>
</organism>
<reference evidence="1" key="2">
    <citation type="journal article" date="2022" name="Res Sq">
        <title>Comparative Genomics Reveals Insights into the Divergent Evolution of Astigmatic Mites and Household Pest Adaptations.</title>
        <authorList>
            <person name="Xiong Q."/>
            <person name="Wan A.T.-Y."/>
            <person name="Liu X.-Y."/>
            <person name="Fung C.S.-H."/>
            <person name="Xiao X."/>
            <person name="Malainual N."/>
            <person name="Hou J."/>
            <person name="Wang L."/>
            <person name="Wang M."/>
            <person name="Yang K."/>
            <person name="Cui Y."/>
            <person name="Leung E."/>
            <person name="Nong W."/>
            <person name="Shin S.-K."/>
            <person name="Au S."/>
            <person name="Jeong K.Y."/>
            <person name="Chew F.T."/>
            <person name="Hui J."/>
            <person name="Leung T.F."/>
            <person name="Tungtrongchitr A."/>
            <person name="Zhong N."/>
            <person name="Liu Z."/>
            <person name="Tsui S."/>
        </authorList>
    </citation>
    <scope>NUCLEOTIDE SEQUENCE</scope>
    <source>
        <strain evidence="1">Derf</strain>
        <tissue evidence="1">Whole organism</tissue>
    </source>
</reference>
<dbReference type="AlphaFoldDB" id="A0A922I1S0"/>
<accession>A0A922I1S0</accession>
<evidence type="ECO:0000313" key="2">
    <source>
        <dbReference type="Proteomes" id="UP000790347"/>
    </source>
</evidence>
<name>A0A922I1S0_DERFA</name>
<proteinExistence type="predicted"/>
<protein>
    <submittedName>
        <fullName evidence="1">Uncharacterized protein</fullName>
    </submittedName>
</protein>
<evidence type="ECO:0000313" key="1">
    <source>
        <dbReference type="EMBL" id="KAH9520654.1"/>
    </source>
</evidence>